<evidence type="ECO:0008006" key="3">
    <source>
        <dbReference type="Google" id="ProtNLM"/>
    </source>
</evidence>
<comment type="caution">
    <text evidence="1">The sequence shown here is derived from an EMBL/GenBank/DDBJ whole genome shotgun (WGS) entry which is preliminary data.</text>
</comment>
<reference evidence="1" key="1">
    <citation type="submission" date="2020-01" db="EMBL/GenBank/DDBJ databases">
        <title>Genome Sequencing of Three Apophysomyces-Like Fungal Strains Confirms a Novel Fungal Genus in the Mucoromycota with divergent Burkholderia-like Endosymbiotic Bacteria.</title>
        <authorList>
            <person name="Stajich J.E."/>
            <person name="Macias A.M."/>
            <person name="Carter-House D."/>
            <person name="Lovett B."/>
            <person name="Kasson L.R."/>
            <person name="Berry K."/>
            <person name="Grigoriev I."/>
            <person name="Chang Y."/>
            <person name="Spatafora J."/>
            <person name="Kasson M.T."/>
        </authorList>
    </citation>
    <scope>NUCLEOTIDE SEQUENCE</scope>
    <source>
        <strain evidence="1">NRRL A-21654</strain>
    </source>
</reference>
<gene>
    <name evidence="1" type="ORF">EC973_008949</name>
</gene>
<protein>
    <recommendedName>
        <fullName evidence="3">Calmodulin</fullName>
    </recommendedName>
</protein>
<keyword evidence="2" id="KW-1185">Reference proteome</keyword>
<proteinExistence type="predicted"/>
<dbReference type="SUPFAM" id="SSF47473">
    <property type="entry name" value="EF-hand"/>
    <property type="match status" value="1"/>
</dbReference>
<accession>A0A8H7EPX4</accession>
<dbReference type="EMBL" id="JABAYA010000081">
    <property type="protein sequence ID" value="KAF7726239.1"/>
    <property type="molecule type" value="Genomic_DNA"/>
</dbReference>
<evidence type="ECO:0000313" key="1">
    <source>
        <dbReference type="EMBL" id="KAF7726239.1"/>
    </source>
</evidence>
<dbReference type="AlphaFoldDB" id="A0A8H7EPX4"/>
<dbReference type="Gene3D" id="1.10.238.10">
    <property type="entry name" value="EF-hand"/>
    <property type="match status" value="1"/>
</dbReference>
<dbReference type="Proteomes" id="UP000605846">
    <property type="component" value="Unassembled WGS sequence"/>
</dbReference>
<dbReference type="InterPro" id="IPR011992">
    <property type="entry name" value="EF-hand-dom_pair"/>
</dbReference>
<evidence type="ECO:0000313" key="2">
    <source>
        <dbReference type="Proteomes" id="UP000605846"/>
    </source>
</evidence>
<organism evidence="1 2">
    <name type="scientific">Apophysomyces ossiformis</name>
    <dbReference type="NCBI Taxonomy" id="679940"/>
    <lineage>
        <taxon>Eukaryota</taxon>
        <taxon>Fungi</taxon>
        <taxon>Fungi incertae sedis</taxon>
        <taxon>Mucoromycota</taxon>
        <taxon>Mucoromycotina</taxon>
        <taxon>Mucoromycetes</taxon>
        <taxon>Mucorales</taxon>
        <taxon>Mucorineae</taxon>
        <taxon>Mucoraceae</taxon>
        <taxon>Apophysomyces</taxon>
    </lineage>
</organism>
<sequence>MSPAAVEQNAFVSQDAHQPISEEDMRKLIDSLKLDASDNELRTMLESVRQQGGTIDKEQFQQVLSSMLADGKHLGELTGSIAEFDIDLR</sequence>
<name>A0A8H7EPX4_9FUNG</name>
<dbReference type="OrthoDB" id="2270765at2759"/>